<dbReference type="SUPFAM" id="SSF54506">
    <property type="entry name" value="Diaminopimelate epimerase-like"/>
    <property type="match status" value="2"/>
</dbReference>
<comment type="caution">
    <text evidence="3">The sequence shown here is derived from an EMBL/GenBank/DDBJ whole genome shotgun (WGS) entry which is preliminary data.</text>
</comment>
<reference evidence="3 4" key="1">
    <citation type="submission" date="2022-09" db="EMBL/GenBank/DDBJ databases">
        <authorList>
            <person name="Palmer J.M."/>
        </authorList>
    </citation>
    <scope>NUCLEOTIDE SEQUENCE [LARGE SCALE GENOMIC DNA]</scope>
    <source>
        <strain evidence="3 4">DSM 7382</strain>
    </source>
</reference>
<dbReference type="EMBL" id="JASBNA010000006">
    <property type="protein sequence ID" value="KAK7690427.1"/>
    <property type="molecule type" value="Genomic_DNA"/>
</dbReference>
<proteinExistence type="inferred from homology"/>
<dbReference type="Gene3D" id="3.10.310.10">
    <property type="entry name" value="Diaminopimelate Epimerase, Chain A, domain 1"/>
    <property type="match status" value="2"/>
</dbReference>
<gene>
    <name evidence="3" type="ORF">QCA50_005525</name>
</gene>
<comment type="similarity">
    <text evidence="1">Belongs to the PrpF family.</text>
</comment>
<evidence type="ECO:0000256" key="2">
    <source>
        <dbReference type="ARBA" id="ARBA00023235"/>
    </source>
</evidence>
<dbReference type="PANTHER" id="PTHR43709">
    <property type="entry name" value="ACONITATE ISOMERASE-RELATED"/>
    <property type="match status" value="1"/>
</dbReference>
<evidence type="ECO:0000313" key="3">
    <source>
        <dbReference type="EMBL" id="KAK7690427.1"/>
    </source>
</evidence>
<protein>
    <recommendedName>
        <fullName evidence="5">DUF453-domain-containing protein</fullName>
    </recommendedName>
</protein>
<dbReference type="AlphaFoldDB" id="A0AAW0GDB8"/>
<keyword evidence="4" id="KW-1185">Reference proteome</keyword>
<dbReference type="Proteomes" id="UP001385951">
    <property type="component" value="Unassembled WGS sequence"/>
</dbReference>
<dbReference type="PANTHER" id="PTHR43709:SF2">
    <property type="entry name" value="DUF453 DOMAIN PROTEIN (AFU_ORTHOLOGUE AFUA_6G00360)"/>
    <property type="match status" value="1"/>
</dbReference>
<dbReference type="Pfam" id="PF04303">
    <property type="entry name" value="PrpF"/>
    <property type="match status" value="1"/>
</dbReference>
<organism evidence="3 4">
    <name type="scientific">Cerrena zonata</name>
    <dbReference type="NCBI Taxonomy" id="2478898"/>
    <lineage>
        <taxon>Eukaryota</taxon>
        <taxon>Fungi</taxon>
        <taxon>Dikarya</taxon>
        <taxon>Basidiomycota</taxon>
        <taxon>Agaricomycotina</taxon>
        <taxon>Agaricomycetes</taxon>
        <taxon>Polyporales</taxon>
        <taxon>Cerrenaceae</taxon>
        <taxon>Cerrena</taxon>
    </lineage>
</organism>
<evidence type="ECO:0000256" key="1">
    <source>
        <dbReference type="ARBA" id="ARBA00007673"/>
    </source>
</evidence>
<dbReference type="InterPro" id="IPR007400">
    <property type="entry name" value="PrpF-like"/>
</dbReference>
<accession>A0AAW0GDB8</accession>
<keyword evidence="2" id="KW-0413">Isomerase</keyword>
<name>A0AAW0GDB8_9APHY</name>
<dbReference type="GO" id="GO:0016853">
    <property type="term" value="F:isomerase activity"/>
    <property type="evidence" value="ECO:0007669"/>
    <property type="project" value="UniProtKB-KW"/>
</dbReference>
<evidence type="ECO:0008006" key="5">
    <source>
        <dbReference type="Google" id="ProtNLM"/>
    </source>
</evidence>
<sequence>MLRLPVGHQPAPLKQPPVSIGLTPKLCCLHANICLGMLARKALTYSHARLSSTRSIQNPLPAWFLRGGTSKGIFLKEADLPQDRSEWGPIFRGIMGSPDAEYGRQLNGMGGGVSSLSKICVVGHPSEEQKAAQDVDVTYTFVQIGIRDSEVDYSGNCGNLSSMIGVFALDNDLCSPRLNSGADNTTATVRSYNTNTDKIIETTFPVEPSNDIVTPVLDAPQATIAGVPGQASKIVLDFVHPGGARTGKLLPDSLPISSLTFDYDGTKLCTIKASLVDATNPSIFITQAELLTLSRSILGPDFEKLSAIDIDDSRVLALLDLIRKSGAAAMGLDPNAQAQPKIAVLSSPSQDEIDAGVDLVIRALSMGVPHKAIPMTVGLCLGVASGIEGTNAWEVVRESRQRRDIHATDIGRDYLITMKHPGGLVDVGAKIGADGEIISASVVRTGRRLMKGHVWW</sequence>
<evidence type="ECO:0000313" key="4">
    <source>
        <dbReference type="Proteomes" id="UP001385951"/>
    </source>
</evidence>